<evidence type="ECO:0000313" key="2">
    <source>
        <dbReference type="Proteomes" id="UP000265520"/>
    </source>
</evidence>
<sequence>VEIKTNKKEALDLFFTSGLPPQLNPAANPMDYRDDSSQSEKNDEFLKMLNDLKALRIDTGRDDKERILVEMLKVLFDSVLALKSKVFNPFFTLKDASDACLKLLSKMEPVSEELKNLGVNRETLDLYDRVQASVQLLYDQTVQQQEV</sequence>
<evidence type="ECO:0000313" key="1">
    <source>
        <dbReference type="EMBL" id="MCI07987.1"/>
    </source>
</evidence>
<organism evidence="1 2">
    <name type="scientific">Trifolium medium</name>
    <dbReference type="NCBI Taxonomy" id="97028"/>
    <lineage>
        <taxon>Eukaryota</taxon>
        <taxon>Viridiplantae</taxon>
        <taxon>Streptophyta</taxon>
        <taxon>Embryophyta</taxon>
        <taxon>Tracheophyta</taxon>
        <taxon>Spermatophyta</taxon>
        <taxon>Magnoliopsida</taxon>
        <taxon>eudicotyledons</taxon>
        <taxon>Gunneridae</taxon>
        <taxon>Pentapetalae</taxon>
        <taxon>rosids</taxon>
        <taxon>fabids</taxon>
        <taxon>Fabales</taxon>
        <taxon>Fabaceae</taxon>
        <taxon>Papilionoideae</taxon>
        <taxon>50 kb inversion clade</taxon>
        <taxon>NPAAA clade</taxon>
        <taxon>Hologalegina</taxon>
        <taxon>IRL clade</taxon>
        <taxon>Trifolieae</taxon>
        <taxon>Trifolium</taxon>
    </lineage>
</organism>
<accession>A0A392P8B1</accession>
<keyword evidence="2" id="KW-1185">Reference proteome</keyword>
<name>A0A392P8B1_9FABA</name>
<dbReference type="EMBL" id="LXQA010067366">
    <property type="protein sequence ID" value="MCI07987.1"/>
    <property type="molecule type" value="Genomic_DNA"/>
</dbReference>
<feature type="non-terminal residue" evidence="1">
    <location>
        <position position="1"/>
    </location>
</feature>
<dbReference type="Proteomes" id="UP000265520">
    <property type="component" value="Unassembled WGS sequence"/>
</dbReference>
<protein>
    <submittedName>
        <fullName evidence="1">Uncharacterized protein</fullName>
    </submittedName>
</protein>
<comment type="caution">
    <text evidence="1">The sequence shown here is derived from an EMBL/GenBank/DDBJ whole genome shotgun (WGS) entry which is preliminary data.</text>
</comment>
<proteinExistence type="predicted"/>
<dbReference type="AlphaFoldDB" id="A0A392P8B1"/>
<reference evidence="1 2" key="1">
    <citation type="journal article" date="2018" name="Front. Plant Sci.">
        <title>Red Clover (Trifolium pratense) and Zigzag Clover (T. medium) - A Picture of Genomic Similarities and Differences.</title>
        <authorList>
            <person name="Dluhosova J."/>
            <person name="Istvanek J."/>
            <person name="Nedelnik J."/>
            <person name="Repkova J."/>
        </authorList>
    </citation>
    <scope>NUCLEOTIDE SEQUENCE [LARGE SCALE GENOMIC DNA]</scope>
    <source>
        <strain evidence="2">cv. 10/8</strain>
        <tissue evidence="1">Leaf</tissue>
    </source>
</reference>